<dbReference type="RefSeq" id="WP_131974756.1">
    <property type="nucleotide sequence ID" value="NZ_SLYB01000002.1"/>
</dbReference>
<evidence type="ECO:0000256" key="2">
    <source>
        <dbReference type="ARBA" id="ARBA00022475"/>
    </source>
</evidence>
<keyword evidence="2" id="KW-1003">Cell membrane</keyword>
<organism evidence="7 8">
    <name type="scientific">Cricetibacter osteomyelitidis</name>
    <dbReference type="NCBI Taxonomy" id="1521931"/>
    <lineage>
        <taxon>Bacteria</taxon>
        <taxon>Pseudomonadati</taxon>
        <taxon>Pseudomonadota</taxon>
        <taxon>Gammaproteobacteria</taxon>
        <taxon>Pasteurellales</taxon>
        <taxon>Pasteurellaceae</taxon>
        <taxon>Cricetibacter</taxon>
    </lineage>
</organism>
<protein>
    <submittedName>
        <fullName evidence="7">Threonine/homoserine/homoserine lactone efflux protein</fullName>
    </submittedName>
</protein>
<evidence type="ECO:0000313" key="8">
    <source>
        <dbReference type="Proteomes" id="UP000295763"/>
    </source>
</evidence>
<feature type="transmembrane region" description="Helical" evidence="6">
    <location>
        <begin position="179"/>
        <end position="197"/>
    </location>
</feature>
<dbReference type="AlphaFoldDB" id="A0A4R2TQM0"/>
<dbReference type="PANTHER" id="PTHR30086:SF20">
    <property type="entry name" value="ARGININE EXPORTER PROTEIN ARGO-RELATED"/>
    <property type="match status" value="1"/>
</dbReference>
<dbReference type="OrthoDB" id="9814990at2"/>
<name>A0A4R2TQM0_9PAST</name>
<dbReference type="Proteomes" id="UP000295763">
    <property type="component" value="Unassembled WGS sequence"/>
</dbReference>
<evidence type="ECO:0000313" key="7">
    <source>
        <dbReference type="EMBL" id="TCP97312.1"/>
    </source>
</evidence>
<keyword evidence="4 6" id="KW-1133">Transmembrane helix</keyword>
<keyword evidence="5 6" id="KW-0472">Membrane</keyword>
<keyword evidence="8" id="KW-1185">Reference proteome</keyword>
<feature type="transmembrane region" description="Helical" evidence="6">
    <location>
        <begin position="37"/>
        <end position="61"/>
    </location>
</feature>
<dbReference type="PANTHER" id="PTHR30086">
    <property type="entry name" value="ARGININE EXPORTER PROTEIN ARGO"/>
    <property type="match status" value="1"/>
</dbReference>
<proteinExistence type="predicted"/>
<comment type="caution">
    <text evidence="7">The sequence shown here is derived from an EMBL/GenBank/DDBJ whole genome shotgun (WGS) entry which is preliminary data.</text>
</comment>
<dbReference type="EMBL" id="SLYB01000002">
    <property type="protein sequence ID" value="TCP97312.1"/>
    <property type="molecule type" value="Genomic_DNA"/>
</dbReference>
<evidence type="ECO:0000256" key="3">
    <source>
        <dbReference type="ARBA" id="ARBA00022692"/>
    </source>
</evidence>
<dbReference type="InterPro" id="IPR001123">
    <property type="entry name" value="LeuE-type"/>
</dbReference>
<evidence type="ECO:0000256" key="4">
    <source>
        <dbReference type="ARBA" id="ARBA00022989"/>
    </source>
</evidence>
<feature type="transmembrane region" description="Helical" evidence="6">
    <location>
        <begin position="144"/>
        <end position="167"/>
    </location>
</feature>
<dbReference type="Pfam" id="PF01810">
    <property type="entry name" value="LysE"/>
    <property type="match status" value="1"/>
</dbReference>
<feature type="transmembrane region" description="Helical" evidence="6">
    <location>
        <begin position="107"/>
        <end position="132"/>
    </location>
</feature>
<feature type="transmembrane region" description="Helical" evidence="6">
    <location>
        <begin position="6"/>
        <end position="25"/>
    </location>
</feature>
<comment type="subcellular location">
    <subcellularLocation>
        <location evidence="1">Cell membrane</location>
        <topology evidence="1">Multi-pass membrane protein</topology>
    </subcellularLocation>
</comment>
<gene>
    <name evidence="7" type="ORF">EDC44_102116</name>
</gene>
<evidence type="ECO:0000256" key="5">
    <source>
        <dbReference type="ARBA" id="ARBA00023136"/>
    </source>
</evidence>
<sequence>MTTLMMGFWVLSFTLVLVPGADWAYLLTAGVAGKVRWALLGMLLGYLLVIFCVMTGIGALIAAEPLLLNGLTFLGAAYLLWLSWQVLKTPATVGENTAAQQTPRQWIAKGIAVSGLNPKVLLMFIALMPPFLSSQAALSIPVQILLLGLIHIANCALVYPLVAVGIGLTLRRRPQYARWITRFAGAAMLLLAVSLITENLLQYQMG</sequence>
<evidence type="ECO:0000256" key="6">
    <source>
        <dbReference type="SAM" id="Phobius"/>
    </source>
</evidence>
<dbReference type="GO" id="GO:0005886">
    <property type="term" value="C:plasma membrane"/>
    <property type="evidence" value="ECO:0007669"/>
    <property type="project" value="UniProtKB-SubCell"/>
</dbReference>
<dbReference type="GO" id="GO:0015171">
    <property type="term" value="F:amino acid transmembrane transporter activity"/>
    <property type="evidence" value="ECO:0007669"/>
    <property type="project" value="TreeGrafter"/>
</dbReference>
<reference evidence="7 8" key="1">
    <citation type="submission" date="2019-03" db="EMBL/GenBank/DDBJ databases">
        <title>Genomic Encyclopedia of Type Strains, Phase IV (KMG-IV): sequencing the most valuable type-strain genomes for metagenomic binning, comparative biology and taxonomic classification.</title>
        <authorList>
            <person name="Goeker M."/>
        </authorList>
    </citation>
    <scope>NUCLEOTIDE SEQUENCE [LARGE SCALE GENOMIC DNA]</scope>
    <source>
        <strain evidence="7 8">DSM 28404</strain>
    </source>
</reference>
<evidence type="ECO:0000256" key="1">
    <source>
        <dbReference type="ARBA" id="ARBA00004651"/>
    </source>
</evidence>
<feature type="transmembrane region" description="Helical" evidence="6">
    <location>
        <begin position="67"/>
        <end position="87"/>
    </location>
</feature>
<accession>A0A4R2TQM0</accession>
<keyword evidence="3 6" id="KW-0812">Transmembrane</keyword>